<keyword evidence="1" id="KW-0812">Transmembrane</keyword>
<sequence>MIPRVSNDDDRGEMLARAISSVKASVWLCWRAGYPCWWNSGNDHVRRRNNNRGVSQCSVLLTLSIKHLLITEDKPFFPFFFLFSFLFSFLSLTLSSTSHGDAFLHGPEICSIRSCFSGTCWGGAFRLTPSVSIIRRLTAGHGKTIILLHATKIPRLGQFLAVCNSSPFYKHHDIASSCL</sequence>
<evidence type="ECO:0000313" key="3">
    <source>
        <dbReference type="Proteomes" id="UP000244722"/>
    </source>
</evidence>
<comment type="caution">
    <text evidence="2">The sequence shown here is derived from an EMBL/GenBank/DDBJ whole genome shotgun (WGS) entry which is preliminary data.</text>
</comment>
<dbReference type="EMBL" id="NESQ01000279">
    <property type="protein sequence ID" value="PUU74685.1"/>
    <property type="molecule type" value="Genomic_DNA"/>
</dbReference>
<feature type="transmembrane region" description="Helical" evidence="1">
    <location>
        <begin position="76"/>
        <end position="94"/>
    </location>
</feature>
<organism evidence="2 3">
    <name type="scientific">Tuber borchii</name>
    <name type="common">White truffle</name>
    <dbReference type="NCBI Taxonomy" id="42251"/>
    <lineage>
        <taxon>Eukaryota</taxon>
        <taxon>Fungi</taxon>
        <taxon>Dikarya</taxon>
        <taxon>Ascomycota</taxon>
        <taxon>Pezizomycotina</taxon>
        <taxon>Pezizomycetes</taxon>
        <taxon>Pezizales</taxon>
        <taxon>Tuberaceae</taxon>
        <taxon>Tuber</taxon>
    </lineage>
</organism>
<keyword evidence="1" id="KW-1133">Transmembrane helix</keyword>
<evidence type="ECO:0000313" key="2">
    <source>
        <dbReference type="EMBL" id="PUU74685.1"/>
    </source>
</evidence>
<reference evidence="2 3" key="1">
    <citation type="submission" date="2017-04" db="EMBL/GenBank/DDBJ databases">
        <title>Draft genome sequence of Tuber borchii Vittad., a whitish edible truffle.</title>
        <authorList>
            <consortium name="DOE Joint Genome Institute"/>
            <person name="Murat C."/>
            <person name="Kuo A."/>
            <person name="Barry K.W."/>
            <person name="Clum A."/>
            <person name="Dockter R.B."/>
            <person name="Fauchery L."/>
            <person name="Iotti M."/>
            <person name="Kohler A."/>
            <person name="Labutti K."/>
            <person name="Lindquist E.A."/>
            <person name="Lipzen A."/>
            <person name="Ohm R.A."/>
            <person name="Wang M."/>
            <person name="Grigoriev I.V."/>
            <person name="Zambonelli A."/>
            <person name="Martin F.M."/>
        </authorList>
    </citation>
    <scope>NUCLEOTIDE SEQUENCE [LARGE SCALE GENOMIC DNA]</scope>
    <source>
        <strain evidence="2 3">Tbo3840</strain>
    </source>
</reference>
<accession>A0A2T6ZGR8</accession>
<name>A0A2T6ZGR8_TUBBO</name>
<proteinExistence type="predicted"/>
<protein>
    <submittedName>
        <fullName evidence="2">Uncharacterized protein</fullName>
    </submittedName>
</protein>
<keyword evidence="1" id="KW-0472">Membrane</keyword>
<keyword evidence="3" id="KW-1185">Reference proteome</keyword>
<dbReference type="AlphaFoldDB" id="A0A2T6ZGR8"/>
<evidence type="ECO:0000256" key="1">
    <source>
        <dbReference type="SAM" id="Phobius"/>
    </source>
</evidence>
<gene>
    <name evidence="2" type="ORF">B9Z19DRAFT_410690</name>
</gene>
<dbReference type="Proteomes" id="UP000244722">
    <property type="component" value="Unassembled WGS sequence"/>
</dbReference>